<evidence type="ECO:0000313" key="1">
    <source>
        <dbReference type="EMBL" id="GFQ75332.1"/>
    </source>
</evidence>
<accession>A0A8X6HJ33</accession>
<reference evidence="1" key="1">
    <citation type="submission" date="2020-07" db="EMBL/GenBank/DDBJ databases">
        <title>Multicomponent nature underlies the extraordinary mechanical properties of spider dragline silk.</title>
        <authorList>
            <person name="Kono N."/>
            <person name="Nakamura H."/>
            <person name="Mori M."/>
            <person name="Yoshida Y."/>
            <person name="Ohtoshi R."/>
            <person name="Malay A.D."/>
            <person name="Moran D.A.P."/>
            <person name="Tomita M."/>
            <person name="Numata K."/>
            <person name="Arakawa K."/>
        </authorList>
    </citation>
    <scope>NUCLEOTIDE SEQUENCE</scope>
</reference>
<proteinExistence type="predicted"/>
<comment type="caution">
    <text evidence="1">The sequence shown here is derived from an EMBL/GenBank/DDBJ whole genome shotgun (WGS) entry which is preliminary data.</text>
</comment>
<dbReference type="EMBL" id="BMAO01001712">
    <property type="protein sequence ID" value="GFQ75332.1"/>
    <property type="molecule type" value="Genomic_DNA"/>
</dbReference>
<gene>
    <name evidence="1" type="ORF">TNCT_520891</name>
</gene>
<dbReference type="Proteomes" id="UP000887116">
    <property type="component" value="Unassembled WGS sequence"/>
</dbReference>
<evidence type="ECO:0000313" key="2">
    <source>
        <dbReference type="Proteomes" id="UP000887116"/>
    </source>
</evidence>
<protein>
    <submittedName>
        <fullName evidence="1">Uncharacterized protein</fullName>
    </submittedName>
</protein>
<dbReference type="AlphaFoldDB" id="A0A8X6HJ33"/>
<sequence>MIDERTKVCLRKEFPSSTAGLTNVYRNTPRKIALLNERVQKSSHGLYKVVHEDRSGRPVLIATKSREQQVEELIRVDRRGTIDSIATAIGCSHGLTYSIMPDR</sequence>
<keyword evidence="2" id="KW-1185">Reference proteome</keyword>
<name>A0A8X6HJ33_TRICU</name>
<organism evidence="1 2">
    <name type="scientific">Trichonephila clavata</name>
    <name type="common">Joro spider</name>
    <name type="synonym">Nephila clavata</name>
    <dbReference type="NCBI Taxonomy" id="2740835"/>
    <lineage>
        <taxon>Eukaryota</taxon>
        <taxon>Metazoa</taxon>
        <taxon>Ecdysozoa</taxon>
        <taxon>Arthropoda</taxon>
        <taxon>Chelicerata</taxon>
        <taxon>Arachnida</taxon>
        <taxon>Araneae</taxon>
        <taxon>Araneomorphae</taxon>
        <taxon>Entelegynae</taxon>
        <taxon>Araneoidea</taxon>
        <taxon>Nephilidae</taxon>
        <taxon>Trichonephila</taxon>
    </lineage>
</organism>